<dbReference type="PROSITE" id="PS50893">
    <property type="entry name" value="ABC_TRANSPORTER_2"/>
    <property type="match status" value="1"/>
</dbReference>
<dbReference type="PROSITE" id="PS00211">
    <property type="entry name" value="ABC_TRANSPORTER_1"/>
    <property type="match status" value="1"/>
</dbReference>
<keyword evidence="5 10" id="KW-0067">ATP-binding</keyword>
<accession>A0ABV6LIF4</accession>
<dbReference type="PANTHER" id="PTHR42711">
    <property type="entry name" value="ABC TRANSPORTER ATP-BINDING PROTEIN"/>
    <property type="match status" value="1"/>
</dbReference>
<evidence type="ECO:0000256" key="5">
    <source>
        <dbReference type="ARBA" id="ARBA00022840"/>
    </source>
</evidence>
<dbReference type="InterPro" id="IPR003593">
    <property type="entry name" value="AAA+_ATPase"/>
</dbReference>
<dbReference type="InterPro" id="IPR025302">
    <property type="entry name" value="DrrA1/2-like_C"/>
</dbReference>
<keyword evidence="3" id="KW-1003">Cell membrane</keyword>
<evidence type="ECO:0000259" key="9">
    <source>
        <dbReference type="PROSITE" id="PS50893"/>
    </source>
</evidence>
<evidence type="ECO:0000313" key="11">
    <source>
        <dbReference type="Proteomes" id="UP001589836"/>
    </source>
</evidence>
<reference evidence="10 11" key="1">
    <citation type="submission" date="2024-09" db="EMBL/GenBank/DDBJ databases">
        <authorList>
            <person name="Sun Q."/>
            <person name="Mori K."/>
        </authorList>
    </citation>
    <scope>NUCLEOTIDE SEQUENCE [LARGE SCALE GENOMIC DNA]</scope>
    <source>
        <strain evidence="10 11">NCAIM B.02529</strain>
    </source>
</reference>
<dbReference type="InterPro" id="IPR050763">
    <property type="entry name" value="ABC_transporter_ATP-binding"/>
</dbReference>
<dbReference type="SMART" id="SM00382">
    <property type="entry name" value="AAA"/>
    <property type="match status" value="1"/>
</dbReference>
<dbReference type="InterPro" id="IPR027417">
    <property type="entry name" value="P-loop_NTPase"/>
</dbReference>
<dbReference type="GO" id="GO:0005524">
    <property type="term" value="F:ATP binding"/>
    <property type="evidence" value="ECO:0007669"/>
    <property type="project" value="UniProtKB-KW"/>
</dbReference>
<evidence type="ECO:0000256" key="8">
    <source>
        <dbReference type="ARBA" id="ARBA00049985"/>
    </source>
</evidence>
<dbReference type="InterPro" id="IPR017871">
    <property type="entry name" value="ABC_transporter-like_CS"/>
</dbReference>
<dbReference type="EMBL" id="JBHLTP010000002">
    <property type="protein sequence ID" value="MFC0522160.1"/>
    <property type="molecule type" value="Genomic_DNA"/>
</dbReference>
<keyword evidence="11" id="KW-1185">Reference proteome</keyword>
<proteinExistence type="inferred from homology"/>
<comment type="caution">
    <text evidence="10">The sequence shown here is derived from an EMBL/GenBank/DDBJ whole genome shotgun (WGS) entry which is preliminary data.</text>
</comment>
<evidence type="ECO:0000256" key="1">
    <source>
        <dbReference type="ARBA" id="ARBA00004413"/>
    </source>
</evidence>
<keyword evidence="7" id="KW-0472">Membrane</keyword>
<dbReference type="InterPro" id="IPR003439">
    <property type="entry name" value="ABC_transporter-like_ATP-bd"/>
</dbReference>
<comment type="similarity">
    <text evidence="8">Belongs to the ABC transporter superfamily. Drug exporter-1 (DrugE1) (TC 3.A.1.105) family.</text>
</comment>
<name>A0ABV6LIF4_9BACI</name>
<dbReference type="Gene3D" id="3.40.50.300">
    <property type="entry name" value="P-loop containing nucleotide triphosphate hydrolases"/>
    <property type="match status" value="1"/>
</dbReference>
<comment type="subcellular location">
    <subcellularLocation>
        <location evidence="1">Cell membrane</location>
        <topology evidence="1">Peripheral membrane protein</topology>
        <orientation evidence="1">Cytoplasmic side</orientation>
    </subcellularLocation>
</comment>
<evidence type="ECO:0000256" key="7">
    <source>
        <dbReference type="ARBA" id="ARBA00023136"/>
    </source>
</evidence>
<dbReference type="Pfam" id="PF13732">
    <property type="entry name" value="DrrA1-3_C"/>
    <property type="match status" value="1"/>
</dbReference>
<sequence>MGKGTIHVKQLSKTFKKGNVQAVKDVTFSVREGEFFAFLGPNGAGKSTTVQILTTLINATAGTVEVAEHDVISKPHEVRKHIGVALQETGIDPSLTGREMLLLQCGIFGFNKSEAQERTQELLEIVQLTEAADRICGNYSGGMRRRLDLALTLVNRPKILFLDEPTTGLDPSNRKSIWEYLERLNKEEGTTIFLTTQYLEEADVLADRIAIIDDGLIVAEGTPSELKSQIGNDLITMVFASTEEVTHAKATLEQELDEADIAEREEQLIMYVQDGTKRLMDVIRVLDAHDILVQSINVDSPTLDDIFLKITSENATQKGEVNYG</sequence>
<dbReference type="NCBIfam" id="TIGR01188">
    <property type="entry name" value="drrA"/>
    <property type="match status" value="1"/>
</dbReference>
<dbReference type="Pfam" id="PF00005">
    <property type="entry name" value="ABC_tran"/>
    <property type="match status" value="1"/>
</dbReference>
<dbReference type="PANTHER" id="PTHR42711:SF19">
    <property type="entry name" value="DOXORUBICIN RESISTANCE ATP-BINDING PROTEIN DRRA"/>
    <property type="match status" value="1"/>
</dbReference>
<evidence type="ECO:0000256" key="4">
    <source>
        <dbReference type="ARBA" id="ARBA00022741"/>
    </source>
</evidence>
<feature type="domain" description="ABC transporter" evidence="9">
    <location>
        <begin position="6"/>
        <end position="239"/>
    </location>
</feature>
<keyword evidence="2" id="KW-0813">Transport</keyword>
<evidence type="ECO:0000256" key="3">
    <source>
        <dbReference type="ARBA" id="ARBA00022475"/>
    </source>
</evidence>
<dbReference type="InterPro" id="IPR005894">
    <property type="entry name" value="DrrA"/>
</dbReference>
<gene>
    <name evidence="10" type="ORF">ACFFGV_00970</name>
</gene>
<evidence type="ECO:0000256" key="2">
    <source>
        <dbReference type="ARBA" id="ARBA00022448"/>
    </source>
</evidence>
<keyword evidence="6" id="KW-1278">Translocase</keyword>
<organism evidence="10 11">
    <name type="scientific">Pontibacillus salicampi</name>
    <dbReference type="NCBI Taxonomy" id="1449801"/>
    <lineage>
        <taxon>Bacteria</taxon>
        <taxon>Bacillati</taxon>
        <taxon>Bacillota</taxon>
        <taxon>Bacilli</taxon>
        <taxon>Bacillales</taxon>
        <taxon>Bacillaceae</taxon>
        <taxon>Pontibacillus</taxon>
    </lineage>
</organism>
<protein>
    <submittedName>
        <fullName evidence="10">ATP-binding cassette domain-containing protein</fullName>
    </submittedName>
</protein>
<dbReference type="SUPFAM" id="SSF52540">
    <property type="entry name" value="P-loop containing nucleoside triphosphate hydrolases"/>
    <property type="match status" value="1"/>
</dbReference>
<dbReference type="Proteomes" id="UP001589836">
    <property type="component" value="Unassembled WGS sequence"/>
</dbReference>
<evidence type="ECO:0000313" key="10">
    <source>
        <dbReference type="EMBL" id="MFC0522160.1"/>
    </source>
</evidence>
<evidence type="ECO:0000256" key="6">
    <source>
        <dbReference type="ARBA" id="ARBA00022967"/>
    </source>
</evidence>
<keyword evidence="4" id="KW-0547">Nucleotide-binding</keyword>
<dbReference type="RefSeq" id="WP_377344674.1">
    <property type="nucleotide sequence ID" value="NZ_JBHLTP010000002.1"/>
</dbReference>